<name>A0A3N2AV49_9MICO</name>
<keyword evidence="1" id="KW-1133">Transmembrane helix</keyword>
<feature type="transmembrane region" description="Helical" evidence="1">
    <location>
        <begin position="387"/>
        <end position="407"/>
    </location>
</feature>
<dbReference type="OrthoDB" id="5123861at2"/>
<gene>
    <name evidence="2" type="ORF">EDD26_2299</name>
</gene>
<keyword evidence="1" id="KW-0472">Membrane</keyword>
<feature type="transmembrane region" description="Helical" evidence="1">
    <location>
        <begin position="121"/>
        <end position="142"/>
    </location>
</feature>
<reference evidence="2 3" key="1">
    <citation type="submission" date="2018-11" db="EMBL/GenBank/DDBJ databases">
        <title>Sequencing the genomes of 1000 actinobacteria strains.</title>
        <authorList>
            <person name="Klenk H.-P."/>
        </authorList>
    </citation>
    <scope>NUCLEOTIDE SEQUENCE [LARGE SCALE GENOMIC DNA]</scope>
    <source>
        <strain evidence="2 3">DSM 9580</strain>
    </source>
</reference>
<dbReference type="RefSeq" id="WP_123697838.1">
    <property type="nucleotide sequence ID" value="NZ_RKHJ01000001.1"/>
</dbReference>
<evidence type="ECO:0000256" key="1">
    <source>
        <dbReference type="SAM" id="Phobius"/>
    </source>
</evidence>
<sequence>MEDRSADVLAQLLVEPDAALRAARRALVHRVRWQGDPVLRRELAEHYRALGALDQAARWGIVEPGWARVSELRALRLTLIAEGPAAVRGYLGLRREDPVPPAVADLALPPQDADRSDADGCLSLVMALIAGAWVLGSLLMALLDLARGDRPQTWMLVSGLVAAACCALAVWGIVRAETRFTTARDAAISDADRASIERLQGRERRTAERAAVGTAMWAGGPLGDAARSRQWLVDEARRWGDRAGAARWGLLVEGLSTGPERDALVAVLRRVDDPVEALARLSRRSWDLPFSRAELDVLRRAGADEIRIAAFHTIDAPHARIRWLGRCSAPLAIAALALPLAAVVLGALVDDPVAAVAARPALVAVPTLLSAALVCALAGDGQISRRAMLGLTGAGVGLSAIVAVSLAP</sequence>
<dbReference type="Proteomes" id="UP000275456">
    <property type="component" value="Unassembled WGS sequence"/>
</dbReference>
<accession>A0A3N2AV49</accession>
<keyword evidence="1" id="KW-0812">Transmembrane</keyword>
<protein>
    <submittedName>
        <fullName evidence="2">Uncharacterized protein</fullName>
    </submittedName>
</protein>
<evidence type="ECO:0000313" key="2">
    <source>
        <dbReference type="EMBL" id="ROR66904.1"/>
    </source>
</evidence>
<feature type="transmembrane region" description="Helical" evidence="1">
    <location>
        <begin position="329"/>
        <end position="349"/>
    </location>
</feature>
<comment type="caution">
    <text evidence="2">The sequence shown here is derived from an EMBL/GenBank/DDBJ whole genome shotgun (WGS) entry which is preliminary data.</text>
</comment>
<dbReference type="AlphaFoldDB" id="A0A3N2AV49"/>
<evidence type="ECO:0000313" key="3">
    <source>
        <dbReference type="Proteomes" id="UP000275456"/>
    </source>
</evidence>
<proteinExistence type="predicted"/>
<dbReference type="EMBL" id="RKHJ01000001">
    <property type="protein sequence ID" value="ROR66904.1"/>
    <property type="molecule type" value="Genomic_DNA"/>
</dbReference>
<organism evidence="2 3">
    <name type="scientific">Agrococcus jenensis</name>
    <dbReference type="NCBI Taxonomy" id="46353"/>
    <lineage>
        <taxon>Bacteria</taxon>
        <taxon>Bacillati</taxon>
        <taxon>Actinomycetota</taxon>
        <taxon>Actinomycetes</taxon>
        <taxon>Micrococcales</taxon>
        <taxon>Microbacteriaceae</taxon>
        <taxon>Agrococcus</taxon>
    </lineage>
</organism>
<feature type="transmembrane region" description="Helical" evidence="1">
    <location>
        <begin position="361"/>
        <end position="380"/>
    </location>
</feature>
<keyword evidence="3" id="KW-1185">Reference proteome</keyword>
<feature type="transmembrane region" description="Helical" evidence="1">
    <location>
        <begin position="154"/>
        <end position="174"/>
    </location>
</feature>